<organism evidence="1 2">
    <name type="scientific">Hymenobacter roseosalivarius DSM 11622</name>
    <dbReference type="NCBI Taxonomy" id="645990"/>
    <lineage>
        <taxon>Bacteria</taxon>
        <taxon>Pseudomonadati</taxon>
        <taxon>Bacteroidota</taxon>
        <taxon>Cytophagia</taxon>
        <taxon>Cytophagales</taxon>
        <taxon>Hymenobacteraceae</taxon>
        <taxon>Hymenobacter</taxon>
    </lineage>
</organism>
<dbReference type="AlphaFoldDB" id="A0A1W1VD63"/>
<gene>
    <name evidence="1" type="ORF">SAMN00120144_0661</name>
</gene>
<proteinExistence type="predicted"/>
<reference evidence="1 2" key="1">
    <citation type="submission" date="2017-04" db="EMBL/GenBank/DDBJ databases">
        <authorList>
            <person name="Afonso C.L."/>
            <person name="Miller P.J."/>
            <person name="Scott M.A."/>
            <person name="Spackman E."/>
            <person name="Goraichik I."/>
            <person name="Dimitrov K.M."/>
            <person name="Suarez D.L."/>
            <person name="Swayne D.E."/>
        </authorList>
    </citation>
    <scope>NUCLEOTIDE SEQUENCE [LARGE SCALE GENOMIC DNA]</scope>
    <source>
        <strain evidence="1 2">DSM 11622</strain>
    </source>
</reference>
<dbReference type="Pfam" id="PF22000">
    <property type="entry name" value="DUF6929"/>
    <property type="match status" value="1"/>
</dbReference>
<dbReference type="RefSeq" id="WP_084444607.1">
    <property type="nucleotide sequence ID" value="NZ_FWWW01000055.1"/>
</dbReference>
<keyword evidence="2" id="KW-1185">Reference proteome</keyword>
<evidence type="ECO:0000313" key="1">
    <source>
        <dbReference type="EMBL" id="SMB91256.1"/>
    </source>
</evidence>
<dbReference type="EMBL" id="FWWW01000055">
    <property type="protein sequence ID" value="SMB91256.1"/>
    <property type="molecule type" value="Genomic_DNA"/>
</dbReference>
<protein>
    <submittedName>
        <fullName evidence="1">Uncharacterized protein</fullName>
    </submittedName>
</protein>
<dbReference type="InterPro" id="IPR053851">
    <property type="entry name" value="DUF6929"/>
</dbReference>
<evidence type="ECO:0000313" key="2">
    <source>
        <dbReference type="Proteomes" id="UP000192266"/>
    </source>
</evidence>
<sequence length="307" mass="33098">MKATILRQFDLPDLPSASGVEVVGDTVYIIGDDSPFLYRFDARALKANGRITLFETVHFSSGRLPKNIKPDLECLTAVPIAGGDTALLVCGSGATEEREKGFWVTLPKQPGAGAAVYPLSLSALYGALRKALPKSVVLNLEAAAATATELLLFQRTVGSAMGNLLFRLPLQQALDFIQHRSAQLPIVLTQFYQLPVITQKPAGFSGATTYKEKLFVTASVEDTTDPVADGEVLGSFVGMLDLAKRSDRPLQTLFTQLVLPSGQPYRGKVESITVRREIAPQRYELLLVTDDDAGGSTAVLVELKADM</sequence>
<dbReference type="STRING" id="645990.SAMN00120144_0661"/>
<accession>A0A1W1VD63</accession>
<name>A0A1W1VD63_9BACT</name>
<dbReference type="OrthoDB" id="6710009at2"/>
<dbReference type="Proteomes" id="UP000192266">
    <property type="component" value="Unassembled WGS sequence"/>
</dbReference>